<feature type="transmembrane region" description="Helical" evidence="6">
    <location>
        <begin position="470"/>
        <end position="490"/>
    </location>
</feature>
<dbReference type="Pfam" id="PF03547">
    <property type="entry name" value="Mem_trans"/>
    <property type="match status" value="1"/>
</dbReference>
<keyword evidence="8" id="KW-1185">Reference proteome</keyword>
<evidence type="ECO:0000313" key="7">
    <source>
        <dbReference type="EMBL" id="KAH3678137.1"/>
    </source>
</evidence>
<proteinExistence type="predicted"/>
<feature type="transmembrane region" description="Helical" evidence="6">
    <location>
        <begin position="43"/>
        <end position="62"/>
    </location>
</feature>
<dbReference type="InterPro" id="IPR040254">
    <property type="entry name" value="Ecm3-like"/>
</dbReference>
<evidence type="ECO:0000256" key="3">
    <source>
        <dbReference type="ARBA" id="ARBA00022989"/>
    </source>
</evidence>
<keyword evidence="2 6" id="KW-0812">Transmembrane</keyword>
<feature type="compositionally biased region" description="Acidic residues" evidence="5">
    <location>
        <begin position="202"/>
        <end position="220"/>
    </location>
</feature>
<feature type="region of interest" description="Disordered" evidence="5">
    <location>
        <begin position="177"/>
        <end position="285"/>
    </location>
</feature>
<reference evidence="7" key="2">
    <citation type="submission" date="2021-01" db="EMBL/GenBank/DDBJ databases">
        <authorList>
            <person name="Schikora-Tamarit M.A."/>
        </authorList>
    </citation>
    <scope>NUCLEOTIDE SEQUENCE</scope>
    <source>
        <strain evidence="7">CBS6341</strain>
    </source>
</reference>
<feature type="compositionally biased region" description="Low complexity" evidence="5">
    <location>
        <begin position="190"/>
        <end position="201"/>
    </location>
</feature>
<sequence>MSEISLGSAIYTAVKPIFKIYIIIFIGFYAGKTQLISSLTAKRISDIVITLLLPSLVFENIISNLQSNDIKQIGIIALISFLFFSIGTLSAWASYHLGGRPKYWQGGCLSVGILPNISDLPIAYLTTFASGLIFTKEEGNKGIAYICIFTLFQVFVQFNLGIFKLIGKDYNEQMKDMENDEEKEQESKTEQLLSSSTSLSEGGDDEDLDEENDSQSENDEGLNHNNNNNNNDPVALIEAKDKTSTISRQQSHVSNAYSRRRRSVSSRHSELSRQESRLSNILGNQQQQNPINELIQVYSHQIVNSENNDIDFDTVSIHPKKPSEKSRPSSINPSNNSITNKLQKLFLFILDNFKKPISLALLLSVIIAMIPWVRALFVSSNQVNIPTAPDKQPPLSFIIDFTSYLGNASIPCGLLVLGSTLARLSIGSMPKYFWVTPLLLSISRLIILPIIGCLIIWGFDKANWFYDDNILKFVCTIVWGVPNATSIIYITAYYSPVDEEEAKKYKQVNYLALCYLIQYGVLFITLPFLCTFIVKVLLGF</sequence>
<evidence type="ECO:0008006" key="9">
    <source>
        <dbReference type="Google" id="ProtNLM"/>
    </source>
</evidence>
<dbReference type="OrthoDB" id="435607at2759"/>
<feature type="transmembrane region" description="Helical" evidence="6">
    <location>
        <begin position="432"/>
        <end position="458"/>
    </location>
</feature>
<protein>
    <recommendedName>
        <fullName evidence="9">Auxin efflux carrier</fullName>
    </recommendedName>
</protein>
<dbReference type="Proteomes" id="UP000769528">
    <property type="component" value="Unassembled WGS sequence"/>
</dbReference>
<accession>A0A9P8PTL7</accession>
<feature type="transmembrane region" description="Helical" evidence="6">
    <location>
        <begin position="357"/>
        <end position="377"/>
    </location>
</feature>
<dbReference type="InterPro" id="IPR004776">
    <property type="entry name" value="Mem_transp_PIN-like"/>
</dbReference>
<dbReference type="GO" id="GO:0016020">
    <property type="term" value="C:membrane"/>
    <property type="evidence" value="ECO:0007669"/>
    <property type="project" value="UniProtKB-SubCell"/>
</dbReference>
<evidence type="ECO:0000256" key="5">
    <source>
        <dbReference type="SAM" id="MobiDB-lite"/>
    </source>
</evidence>
<feature type="transmembrane region" description="Helical" evidence="6">
    <location>
        <begin position="397"/>
        <end position="420"/>
    </location>
</feature>
<dbReference type="PANTHER" id="PTHR31274">
    <property type="entry name" value="PROTEIN ECM3"/>
    <property type="match status" value="1"/>
</dbReference>
<dbReference type="GO" id="GO:0055085">
    <property type="term" value="P:transmembrane transport"/>
    <property type="evidence" value="ECO:0007669"/>
    <property type="project" value="InterPro"/>
</dbReference>
<dbReference type="PANTHER" id="PTHR31274:SF1">
    <property type="entry name" value="AGL149CP"/>
    <property type="match status" value="1"/>
</dbReference>
<feature type="transmembrane region" description="Helical" evidence="6">
    <location>
        <begin position="12"/>
        <end position="31"/>
    </location>
</feature>
<comment type="subcellular location">
    <subcellularLocation>
        <location evidence="1">Membrane</location>
        <topology evidence="1">Multi-pass membrane protein</topology>
    </subcellularLocation>
</comment>
<feature type="transmembrane region" description="Helical" evidence="6">
    <location>
        <begin position="510"/>
        <end position="534"/>
    </location>
</feature>
<evidence type="ECO:0000256" key="2">
    <source>
        <dbReference type="ARBA" id="ARBA00022692"/>
    </source>
</evidence>
<name>A0A9P8PTL7_9ASCO</name>
<evidence type="ECO:0000256" key="1">
    <source>
        <dbReference type="ARBA" id="ARBA00004141"/>
    </source>
</evidence>
<keyword evidence="3 6" id="KW-1133">Transmembrane helix</keyword>
<feature type="region of interest" description="Disordered" evidence="5">
    <location>
        <begin position="314"/>
        <end position="335"/>
    </location>
</feature>
<feature type="transmembrane region" description="Helical" evidence="6">
    <location>
        <begin position="143"/>
        <end position="167"/>
    </location>
</feature>
<evidence type="ECO:0000256" key="4">
    <source>
        <dbReference type="ARBA" id="ARBA00023136"/>
    </source>
</evidence>
<comment type="caution">
    <text evidence="7">The sequence shown here is derived from an EMBL/GenBank/DDBJ whole genome shotgun (WGS) entry which is preliminary data.</text>
</comment>
<keyword evidence="4 6" id="KW-0472">Membrane</keyword>
<organism evidence="7 8">
    <name type="scientific">Wickerhamomyces mucosus</name>
    <dbReference type="NCBI Taxonomy" id="1378264"/>
    <lineage>
        <taxon>Eukaryota</taxon>
        <taxon>Fungi</taxon>
        <taxon>Dikarya</taxon>
        <taxon>Ascomycota</taxon>
        <taxon>Saccharomycotina</taxon>
        <taxon>Saccharomycetes</taxon>
        <taxon>Phaffomycetales</taxon>
        <taxon>Wickerhamomycetaceae</taxon>
        <taxon>Wickerhamomyces</taxon>
    </lineage>
</organism>
<dbReference type="EMBL" id="JAEUBF010000504">
    <property type="protein sequence ID" value="KAH3678137.1"/>
    <property type="molecule type" value="Genomic_DNA"/>
</dbReference>
<feature type="compositionally biased region" description="Polar residues" evidence="5">
    <location>
        <begin position="244"/>
        <end position="257"/>
    </location>
</feature>
<reference evidence="7" key="1">
    <citation type="journal article" date="2021" name="Open Biol.">
        <title>Shared evolutionary footprints suggest mitochondrial oxidative damage underlies multiple complex I losses in fungi.</title>
        <authorList>
            <person name="Schikora-Tamarit M.A."/>
            <person name="Marcet-Houben M."/>
            <person name="Nosek J."/>
            <person name="Gabaldon T."/>
        </authorList>
    </citation>
    <scope>NUCLEOTIDE SEQUENCE</scope>
    <source>
        <strain evidence="7">CBS6341</strain>
    </source>
</reference>
<feature type="compositionally biased region" description="Basic and acidic residues" evidence="5">
    <location>
        <begin position="267"/>
        <end position="276"/>
    </location>
</feature>
<feature type="transmembrane region" description="Helical" evidence="6">
    <location>
        <begin position="74"/>
        <end position="95"/>
    </location>
</feature>
<dbReference type="AlphaFoldDB" id="A0A9P8PTL7"/>
<evidence type="ECO:0000256" key="6">
    <source>
        <dbReference type="SAM" id="Phobius"/>
    </source>
</evidence>
<gene>
    <name evidence="7" type="ORF">WICMUC_001701</name>
</gene>
<evidence type="ECO:0000313" key="8">
    <source>
        <dbReference type="Proteomes" id="UP000769528"/>
    </source>
</evidence>